<feature type="signal peptide" evidence="1">
    <location>
        <begin position="1"/>
        <end position="22"/>
    </location>
</feature>
<organism evidence="2">
    <name type="scientific">Anopheles marajoara</name>
    <dbReference type="NCBI Taxonomy" id="58244"/>
    <lineage>
        <taxon>Eukaryota</taxon>
        <taxon>Metazoa</taxon>
        <taxon>Ecdysozoa</taxon>
        <taxon>Arthropoda</taxon>
        <taxon>Hexapoda</taxon>
        <taxon>Insecta</taxon>
        <taxon>Pterygota</taxon>
        <taxon>Neoptera</taxon>
        <taxon>Endopterygota</taxon>
        <taxon>Diptera</taxon>
        <taxon>Nematocera</taxon>
        <taxon>Culicoidea</taxon>
        <taxon>Culicidae</taxon>
        <taxon>Anophelinae</taxon>
        <taxon>Anopheles</taxon>
    </lineage>
</organism>
<evidence type="ECO:0000313" key="2">
    <source>
        <dbReference type="EMBL" id="MBW63196.1"/>
    </source>
</evidence>
<dbReference type="EMBL" id="GGFJ01014055">
    <property type="protein sequence ID" value="MBW63196.1"/>
    <property type="molecule type" value="Transcribed_RNA"/>
</dbReference>
<proteinExistence type="predicted"/>
<evidence type="ECO:0000256" key="1">
    <source>
        <dbReference type="SAM" id="SignalP"/>
    </source>
</evidence>
<feature type="chain" id="PRO_5014649779" evidence="1">
    <location>
        <begin position="23"/>
        <end position="74"/>
    </location>
</feature>
<dbReference type="AlphaFoldDB" id="A0A2M4CCX6"/>
<reference evidence="2" key="1">
    <citation type="submission" date="2018-01" db="EMBL/GenBank/DDBJ databases">
        <title>An insight into the sialome of Amazonian anophelines.</title>
        <authorList>
            <person name="Ribeiro J.M."/>
            <person name="Scarpassa V."/>
            <person name="Calvo E."/>
        </authorList>
    </citation>
    <scope>NUCLEOTIDE SEQUENCE</scope>
    <source>
        <tissue evidence="2">Salivary glands</tissue>
    </source>
</reference>
<protein>
    <submittedName>
        <fullName evidence="2">Putative secreted protein</fullName>
    </submittedName>
</protein>
<name>A0A2M4CCX6_9DIPT</name>
<sequence length="74" mass="8674">MLGCCWWWWLIDWLTDWPGTDWQAGSISEPPATNLKQRAVYGVDPERIEISFVVLCCAKQRFFANTNDLLPEKR</sequence>
<keyword evidence="1" id="KW-0732">Signal</keyword>
<accession>A0A2M4CCX6</accession>